<evidence type="ECO:0000313" key="2">
    <source>
        <dbReference type="EMBL" id="KAK7060238.1"/>
    </source>
</evidence>
<dbReference type="GO" id="GO:0004672">
    <property type="term" value="F:protein kinase activity"/>
    <property type="evidence" value="ECO:0007669"/>
    <property type="project" value="InterPro"/>
</dbReference>
<dbReference type="SMART" id="SM00220">
    <property type="entry name" value="S_TKc"/>
    <property type="match status" value="1"/>
</dbReference>
<gene>
    <name evidence="2" type="ORF">VNI00_001003</name>
</gene>
<evidence type="ECO:0000259" key="1">
    <source>
        <dbReference type="PROSITE" id="PS50011"/>
    </source>
</evidence>
<dbReference type="EMBL" id="JAYKXP010000003">
    <property type="protein sequence ID" value="KAK7060238.1"/>
    <property type="molecule type" value="Genomic_DNA"/>
</dbReference>
<dbReference type="Gene3D" id="3.30.200.20">
    <property type="entry name" value="Phosphorylase Kinase, domain 1"/>
    <property type="match status" value="1"/>
</dbReference>
<accession>A0AAW0EAH1</accession>
<dbReference type="PROSITE" id="PS50011">
    <property type="entry name" value="PROTEIN_KINASE_DOM"/>
    <property type="match status" value="1"/>
</dbReference>
<dbReference type="InterPro" id="IPR000719">
    <property type="entry name" value="Prot_kinase_dom"/>
</dbReference>
<keyword evidence="3" id="KW-1185">Reference proteome</keyword>
<dbReference type="AlphaFoldDB" id="A0AAW0EAH1"/>
<sequence length="391" mass="45687">MEHSAFKIHPREQVWVDNYDFLLKKGYQLRKRYQPGWVGSWLVQGISEDKLLSMGKKRYTQFEDSVVSKSTVVDATRLSDGSVVALKYITPPKKGETPNFSKHSLHELHIMKLLASQKLRDHPCNPCPLLLDSFPLPHAENGRILVMTWTRYPSVPRFHLAVEALSFIRQMLEALVFLHEHNIAHRDICWTNVMMDTSLYPRGMNPLVNYCIHERHLPPEPSHLDRIDVARVRYYLVDYGYSLKFRSREGPFQVINTGAQIRLKEFYEPGTQAWDLVYAPHDPFKADVKQLGCLIEVLFGFSLPFLNPLFRALALPPDERPDAPAALAMFRQLTGNLSRLKLLRHVRQRFFYRVPKAKDDAFWRWWWFCRGSWEWARVAAKAVVLNRGRTF</sequence>
<dbReference type="Gene3D" id="1.10.510.10">
    <property type="entry name" value="Transferase(Phosphotransferase) domain 1"/>
    <property type="match status" value="1"/>
</dbReference>
<proteinExistence type="predicted"/>
<dbReference type="GO" id="GO:0005524">
    <property type="term" value="F:ATP binding"/>
    <property type="evidence" value="ECO:0007669"/>
    <property type="project" value="InterPro"/>
</dbReference>
<comment type="caution">
    <text evidence="2">The sequence shown here is derived from an EMBL/GenBank/DDBJ whole genome shotgun (WGS) entry which is preliminary data.</text>
</comment>
<reference evidence="2 3" key="1">
    <citation type="submission" date="2024-01" db="EMBL/GenBank/DDBJ databases">
        <title>A draft genome for a cacao thread blight-causing isolate of Paramarasmius palmivorus.</title>
        <authorList>
            <person name="Baruah I.K."/>
            <person name="Bukari Y."/>
            <person name="Amoako-Attah I."/>
            <person name="Meinhardt L.W."/>
            <person name="Bailey B.A."/>
            <person name="Cohen S.P."/>
        </authorList>
    </citation>
    <scope>NUCLEOTIDE SEQUENCE [LARGE SCALE GENOMIC DNA]</scope>
    <source>
        <strain evidence="2 3">GH-12</strain>
    </source>
</reference>
<dbReference type="SUPFAM" id="SSF56112">
    <property type="entry name" value="Protein kinase-like (PK-like)"/>
    <property type="match status" value="1"/>
</dbReference>
<dbReference type="InterPro" id="IPR011009">
    <property type="entry name" value="Kinase-like_dom_sf"/>
</dbReference>
<evidence type="ECO:0000313" key="3">
    <source>
        <dbReference type="Proteomes" id="UP001383192"/>
    </source>
</evidence>
<dbReference type="Proteomes" id="UP001383192">
    <property type="component" value="Unassembled WGS sequence"/>
</dbReference>
<feature type="domain" description="Protein kinase" evidence="1">
    <location>
        <begin position="27"/>
        <end position="391"/>
    </location>
</feature>
<protein>
    <recommendedName>
        <fullName evidence="1">Protein kinase domain-containing protein</fullName>
    </recommendedName>
</protein>
<name>A0AAW0EAH1_9AGAR</name>
<organism evidence="2 3">
    <name type="scientific">Paramarasmius palmivorus</name>
    <dbReference type="NCBI Taxonomy" id="297713"/>
    <lineage>
        <taxon>Eukaryota</taxon>
        <taxon>Fungi</taxon>
        <taxon>Dikarya</taxon>
        <taxon>Basidiomycota</taxon>
        <taxon>Agaricomycotina</taxon>
        <taxon>Agaricomycetes</taxon>
        <taxon>Agaricomycetidae</taxon>
        <taxon>Agaricales</taxon>
        <taxon>Marasmiineae</taxon>
        <taxon>Marasmiaceae</taxon>
        <taxon>Paramarasmius</taxon>
    </lineage>
</organism>